<dbReference type="EMBL" id="BAABJQ010000007">
    <property type="protein sequence ID" value="GAA5185726.1"/>
    <property type="molecule type" value="Genomic_DNA"/>
</dbReference>
<keyword evidence="3" id="KW-1185">Reference proteome</keyword>
<evidence type="ECO:0000256" key="1">
    <source>
        <dbReference type="SAM" id="MobiDB-lite"/>
    </source>
</evidence>
<comment type="caution">
    <text evidence="2">The sequence shown here is derived from an EMBL/GenBank/DDBJ whole genome shotgun (WGS) entry which is preliminary data.</text>
</comment>
<feature type="region of interest" description="Disordered" evidence="1">
    <location>
        <begin position="49"/>
        <end position="118"/>
    </location>
</feature>
<protein>
    <submittedName>
        <fullName evidence="2">Uncharacterized protein</fullName>
    </submittedName>
</protein>
<sequence length="118" mass="12678">MRSALRPLTPDDLRAPSHAVPEVSGNRSLVMLIGVDLPPPFAPTDAISRLAGNSNPHSRNPRTPRYRFLTGDTRRAAHGPESGRGRRWVADGGGSRTAVARRRSRRPGVVPGEDQAAA</sequence>
<gene>
    <name evidence="2" type="ORF">GCM10023322_30380</name>
</gene>
<dbReference type="RefSeq" id="WP_345630059.1">
    <property type="nucleotide sequence ID" value="NZ_BAABJQ010000007.1"/>
</dbReference>
<organism evidence="2 3">
    <name type="scientific">Rugosimonospora acidiphila</name>
    <dbReference type="NCBI Taxonomy" id="556531"/>
    <lineage>
        <taxon>Bacteria</taxon>
        <taxon>Bacillati</taxon>
        <taxon>Actinomycetota</taxon>
        <taxon>Actinomycetes</taxon>
        <taxon>Micromonosporales</taxon>
        <taxon>Micromonosporaceae</taxon>
        <taxon>Rugosimonospora</taxon>
    </lineage>
</organism>
<evidence type="ECO:0000313" key="3">
    <source>
        <dbReference type="Proteomes" id="UP001501570"/>
    </source>
</evidence>
<accession>A0ABP9RSV1</accession>
<proteinExistence type="predicted"/>
<feature type="region of interest" description="Disordered" evidence="1">
    <location>
        <begin position="1"/>
        <end position="25"/>
    </location>
</feature>
<reference evidence="3" key="1">
    <citation type="journal article" date="2019" name="Int. J. Syst. Evol. Microbiol.">
        <title>The Global Catalogue of Microorganisms (GCM) 10K type strain sequencing project: providing services to taxonomists for standard genome sequencing and annotation.</title>
        <authorList>
            <consortium name="The Broad Institute Genomics Platform"/>
            <consortium name="The Broad Institute Genome Sequencing Center for Infectious Disease"/>
            <person name="Wu L."/>
            <person name="Ma J."/>
        </authorList>
    </citation>
    <scope>NUCLEOTIDE SEQUENCE [LARGE SCALE GENOMIC DNA]</scope>
    <source>
        <strain evidence="3">JCM 18304</strain>
    </source>
</reference>
<dbReference type="Proteomes" id="UP001501570">
    <property type="component" value="Unassembled WGS sequence"/>
</dbReference>
<name>A0ABP9RSV1_9ACTN</name>
<evidence type="ECO:0000313" key="2">
    <source>
        <dbReference type="EMBL" id="GAA5185726.1"/>
    </source>
</evidence>